<dbReference type="EMBL" id="LAHD01000074">
    <property type="protein sequence ID" value="PHK01077.1"/>
    <property type="molecule type" value="Genomic_DNA"/>
</dbReference>
<evidence type="ECO:0000313" key="2">
    <source>
        <dbReference type="Proteomes" id="UP000222310"/>
    </source>
</evidence>
<evidence type="ECO:0000313" key="1">
    <source>
        <dbReference type="EMBL" id="PHK01077.1"/>
    </source>
</evidence>
<dbReference type="RefSeq" id="WP_099070615.1">
    <property type="nucleotide sequence ID" value="NZ_LAHD01000074.1"/>
</dbReference>
<gene>
    <name evidence="1" type="ORF">VF08_22665</name>
</gene>
<organism evidence="1 2">
    <name type="scientific">Nostoc linckia z8</name>
    <dbReference type="NCBI Taxonomy" id="1628746"/>
    <lineage>
        <taxon>Bacteria</taxon>
        <taxon>Bacillati</taxon>
        <taxon>Cyanobacteriota</taxon>
        <taxon>Cyanophyceae</taxon>
        <taxon>Nostocales</taxon>
        <taxon>Nostocaceae</taxon>
        <taxon>Nostoc</taxon>
    </lineage>
</organism>
<protein>
    <submittedName>
        <fullName evidence="1">Uncharacterized protein</fullName>
    </submittedName>
</protein>
<dbReference type="GeneID" id="57098035"/>
<sequence length="65" mass="7616">MLDLDEFKNSELFENIVAKIKAKTELQTKLKLAPKCVDKGMSVQEMAEFLEIDIEIIRKYLRENL</sequence>
<reference evidence="1 2" key="1">
    <citation type="submission" date="2015-02" db="EMBL/GenBank/DDBJ databases">
        <title>Nostoc linckia genome annotation.</title>
        <authorList>
            <person name="Zhou Z."/>
        </authorList>
    </citation>
    <scope>NUCLEOTIDE SEQUENCE [LARGE SCALE GENOMIC DNA]</scope>
    <source>
        <strain evidence="2">z8</strain>
    </source>
</reference>
<name>A0A9Q5Z9F7_NOSLI</name>
<dbReference type="AlphaFoldDB" id="A0A9Q5Z9F7"/>
<accession>A0A9Q5Z9F7</accession>
<dbReference type="Proteomes" id="UP000222310">
    <property type="component" value="Unassembled WGS sequence"/>
</dbReference>
<comment type="caution">
    <text evidence="1">The sequence shown here is derived from an EMBL/GenBank/DDBJ whole genome shotgun (WGS) entry which is preliminary data.</text>
</comment>
<proteinExistence type="predicted"/>